<comment type="caution">
    <text evidence="2">The sequence shown here is derived from an EMBL/GenBank/DDBJ whole genome shotgun (WGS) entry which is preliminary data.</text>
</comment>
<reference evidence="2" key="1">
    <citation type="submission" date="2020-04" db="EMBL/GenBank/DDBJ databases">
        <title>Analysis of mating type loci in Filobasidium floriforme.</title>
        <authorList>
            <person name="Nowrousian M."/>
        </authorList>
    </citation>
    <scope>NUCLEOTIDE SEQUENCE</scope>
    <source>
        <strain evidence="2">CBS 6242</strain>
    </source>
</reference>
<dbReference type="InterPro" id="IPR019034">
    <property type="entry name" value="UPF0390"/>
</dbReference>
<dbReference type="Proteomes" id="UP000812966">
    <property type="component" value="Unassembled WGS sequence"/>
</dbReference>
<gene>
    <name evidence="2" type="ORF">FFLO_03056</name>
</gene>
<dbReference type="AlphaFoldDB" id="A0A8K0JM64"/>
<evidence type="ECO:0000313" key="2">
    <source>
        <dbReference type="EMBL" id="KAG7553549.1"/>
    </source>
</evidence>
<feature type="compositionally biased region" description="Basic residues" evidence="1">
    <location>
        <begin position="17"/>
        <end position="28"/>
    </location>
</feature>
<keyword evidence="3" id="KW-1185">Reference proteome</keyword>
<sequence>MPQGKSKLNAAKQSSGGKKKVADKKKGLRAIAPKNKQTVRQATQHKKMSAKINNSIEQQMIAAASAGKLTIMRGAAEEGYENKRPKGGKK</sequence>
<dbReference type="OrthoDB" id="5239630at2759"/>
<proteinExistence type="predicted"/>
<organism evidence="2 3">
    <name type="scientific">Filobasidium floriforme</name>
    <dbReference type="NCBI Taxonomy" id="5210"/>
    <lineage>
        <taxon>Eukaryota</taxon>
        <taxon>Fungi</taxon>
        <taxon>Dikarya</taxon>
        <taxon>Basidiomycota</taxon>
        <taxon>Agaricomycotina</taxon>
        <taxon>Tremellomycetes</taxon>
        <taxon>Filobasidiales</taxon>
        <taxon>Filobasidiaceae</taxon>
        <taxon>Filobasidium</taxon>
    </lineage>
</organism>
<dbReference type="Pfam" id="PF09495">
    <property type="entry name" value="DUF2462"/>
    <property type="match status" value="1"/>
</dbReference>
<evidence type="ECO:0000313" key="3">
    <source>
        <dbReference type="Proteomes" id="UP000812966"/>
    </source>
</evidence>
<protein>
    <submittedName>
        <fullName evidence="2">Uncharacterized protein</fullName>
    </submittedName>
</protein>
<name>A0A8K0JM64_9TREE</name>
<accession>A0A8K0JM64</accession>
<feature type="region of interest" description="Disordered" evidence="1">
    <location>
        <begin position="1"/>
        <end position="49"/>
    </location>
</feature>
<dbReference type="EMBL" id="JABELV010000053">
    <property type="protein sequence ID" value="KAG7553549.1"/>
    <property type="molecule type" value="Genomic_DNA"/>
</dbReference>
<evidence type="ECO:0000256" key="1">
    <source>
        <dbReference type="SAM" id="MobiDB-lite"/>
    </source>
</evidence>